<feature type="transmembrane region" description="Helical" evidence="1">
    <location>
        <begin position="81"/>
        <end position="96"/>
    </location>
</feature>
<organism evidence="3 4">
    <name type="scientific">Deefgea piscis</name>
    <dbReference type="NCBI Taxonomy" id="2739061"/>
    <lineage>
        <taxon>Bacteria</taxon>
        <taxon>Pseudomonadati</taxon>
        <taxon>Pseudomonadota</taxon>
        <taxon>Betaproteobacteria</taxon>
        <taxon>Neisseriales</taxon>
        <taxon>Chitinibacteraceae</taxon>
        <taxon>Deefgea</taxon>
    </lineage>
</organism>
<evidence type="ECO:0000256" key="1">
    <source>
        <dbReference type="SAM" id="Phobius"/>
    </source>
</evidence>
<keyword evidence="4" id="KW-1185">Reference proteome</keyword>
<dbReference type="KEGG" id="dee:HQN60_14470"/>
<keyword evidence="1" id="KW-0812">Transmembrane</keyword>
<evidence type="ECO:0000259" key="2">
    <source>
        <dbReference type="Pfam" id="PF07885"/>
    </source>
</evidence>
<dbReference type="EMBL" id="CP054143">
    <property type="protein sequence ID" value="QKJ67829.1"/>
    <property type="molecule type" value="Genomic_DNA"/>
</dbReference>
<protein>
    <recommendedName>
        <fullName evidence="2">Potassium channel domain-containing protein</fullName>
    </recommendedName>
</protein>
<dbReference type="Proteomes" id="UP000504844">
    <property type="component" value="Chromosome"/>
</dbReference>
<feature type="domain" description="Potassium channel" evidence="2">
    <location>
        <begin position="58"/>
        <end position="126"/>
    </location>
</feature>
<gene>
    <name evidence="3" type="ORF">HQN60_14470</name>
</gene>
<dbReference type="SUPFAM" id="SSF81324">
    <property type="entry name" value="Voltage-gated potassium channels"/>
    <property type="match status" value="1"/>
</dbReference>
<dbReference type="InterPro" id="IPR013099">
    <property type="entry name" value="K_chnl_dom"/>
</dbReference>
<keyword evidence="1" id="KW-1133">Transmembrane helix</keyword>
<dbReference type="Gene3D" id="1.10.287.70">
    <property type="match status" value="1"/>
</dbReference>
<feature type="transmembrane region" description="Helical" evidence="1">
    <location>
        <begin position="40"/>
        <end position="69"/>
    </location>
</feature>
<keyword evidence="1" id="KW-0472">Membrane</keyword>
<reference evidence="3 4" key="1">
    <citation type="submission" date="2020-05" db="EMBL/GenBank/DDBJ databases">
        <title>Complete genome sequence of Deefgea sp. D17.</title>
        <authorList>
            <person name="Bae J.-W."/>
            <person name="Han J.E."/>
        </authorList>
    </citation>
    <scope>NUCLEOTIDE SEQUENCE [LARGE SCALE GENOMIC DNA]</scope>
    <source>
        <strain evidence="3 4">D17</strain>
    </source>
</reference>
<dbReference type="AlphaFoldDB" id="A0A6M8SZ34"/>
<feature type="transmembrane region" description="Helical" evidence="1">
    <location>
        <begin position="7"/>
        <end position="28"/>
    </location>
</feature>
<name>A0A6M8SZ34_9NEIS</name>
<evidence type="ECO:0000313" key="4">
    <source>
        <dbReference type="Proteomes" id="UP000504844"/>
    </source>
</evidence>
<proteinExistence type="predicted"/>
<feature type="transmembrane region" description="Helical" evidence="1">
    <location>
        <begin position="108"/>
        <end position="128"/>
    </location>
</feature>
<accession>A0A6M8SZ34</accession>
<dbReference type="Pfam" id="PF07885">
    <property type="entry name" value="Ion_trans_2"/>
    <property type="match status" value="1"/>
</dbReference>
<evidence type="ECO:0000313" key="3">
    <source>
        <dbReference type="EMBL" id="QKJ67829.1"/>
    </source>
</evidence>
<dbReference type="RefSeq" id="WP_173534330.1">
    <property type="nucleotide sequence ID" value="NZ_CP054143.1"/>
</dbReference>
<sequence length="141" mass="15465">MIYLICGFLLVVATVLIHVVGIFLITYVEKFLIQQFASSIMVEAILFAIVTYLLMVVHLVSIFLWAFVYVEIGAMHNFSDAFFYSISSYSTVGFYAEGPTGPIGRLSGAFESCVGMVMFGLSASYLFGIRGKLNANALANN</sequence>